<gene>
    <name evidence="3" type="ORF">PSON_ATCC_30995.1.T1810098</name>
</gene>
<name>A0A8S1RHL4_9CILI</name>
<evidence type="ECO:0000313" key="4">
    <source>
        <dbReference type="Proteomes" id="UP000692954"/>
    </source>
</evidence>
<comment type="caution">
    <text evidence="3">The sequence shown here is derived from an EMBL/GenBank/DDBJ whole genome shotgun (WGS) entry which is preliminary data.</text>
</comment>
<proteinExistence type="predicted"/>
<keyword evidence="1" id="KW-0175">Coiled coil</keyword>
<evidence type="ECO:0000256" key="2">
    <source>
        <dbReference type="SAM" id="MobiDB-lite"/>
    </source>
</evidence>
<feature type="coiled-coil region" evidence="1">
    <location>
        <begin position="385"/>
        <end position="436"/>
    </location>
</feature>
<feature type="region of interest" description="Disordered" evidence="2">
    <location>
        <begin position="123"/>
        <end position="147"/>
    </location>
</feature>
<dbReference type="EMBL" id="CAJJDN010000181">
    <property type="protein sequence ID" value="CAD8127971.1"/>
    <property type="molecule type" value="Genomic_DNA"/>
</dbReference>
<evidence type="ECO:0000256" key="1">
    <source>
        <dbReference type="SAM" id="Coils"/>
    </source>
</evidence>
<feature type="coiled-coil region" evidence="1">
    <location>
        <begin position="195"/>
        <end position="245"/>
    </location>
</feature>
<dbReference type="AlphaFoldDB" id="A0A8S1RHL4"/>
<feature type="coiled-coil region" evidence="1">
    <location>
        <begin position="276"/>
        <end position="329"/>
    </location>
</feature>
<evidence type="ECO:0000313" key="3">
    <source>
        <dbReference type="EMBL" id="CAD8127971.1"/>
    </source>
</evidence>
<dbReference type="OrthoDB" id="307393at2759"/>
<feature type="region of interest" description="Disordered" evidence="2">
    <location>
        <begin position="74"/>
        <end position="108"/>
    </location>
</feature>
<keyword evidence="4" id="KW-1185">Reference proteome</keyword>
<feature type="compositionally biased region" description="Low complexity" evidence="2">
    <location>
        <begin position="123"/>
        <end position="137"/>
    </location>
</feature>
<dbReference type="Proteomes" id="UP000692954">
    <property type="component" value="Unassembled WGS sequence"/>
</dbReference>
<protein>
    <submittedName>
        <fullName evidence="3">Uncharacterized protein</fullName>
    </submittedName>
</protein>
<accession>A0A8S1RHL4</accession>
<reference evidence="3" key="1">
    <citation type="submission" date="2021-01" db="EMBL/GenBank/DDBJ databases">
        <authorList>
            <consortium name="Genoscope - CEA"/>
            <person name="William W."/>
        </authorList>
    </citation>
    <scope>NUCLEOTIDE SEQUENCE</scope>
</reference>
<sequence length="436" mass="51290">MQQFQVSKNKQIANPTQLYNQFQVRSPFNNVENKSLMQKTASDMEMINKPVAPTKQLTHQQTPNASEYKIQFKVGGGRQPQKEDSNQFNSQTAPFIPMSPQQRHENAQILQSPQNRQPYLLSPQHQLQSPQIQFQSPNTRDQKQQQFFSQAPQVPLQQQPKQIAHSSSFVQPTLFQQNSQKVVNYTNTFALQEELKFLQQQSIKMTQEIQKLESEAQRVQSVQLIKELEDKIKLLNQMNKQLQLDNSQLIKVPDVLALRDLIVKYQNDRKMAYNQLAVLKTEIQNYKVRCQELEGKIQNDTSQELNDLVQELENKVQNLILENDRINLELKNGNNLANTIQKQKHENDIVKEKLIKSRKEEEILKQSCQKEEFKLKLYEECFDKLKLLQDENRRLSQILNEQDLTENDLISLQEKIQVIRQDNERMMRQLKNKQQL</sequence>
<organism evidence="3 4">
    <name type="scientific">Paramecium sonneborni</name>
    <dbReference type="NCBI Taxonomy" id="65129"/>
    <lineage>
        <taxon>Eukaryota</taxon>
        <taxon>Sar</taxon>
        <taxon>Alveolata</taxon>
        <taxon>Ciliophora</taxon>
        <taxon>Intramacronucleata</taxon>
        <taxon>Oligohymenophorea</taxon>
        <taxon>Peniculida</taxon>
        <taxon>Parameciidae</taxon>
        <taxon>Paramecium</taxon>
    </lineage>
</organism>